<gene>
    <name evidence="5" type="ORF">C451_12737</name>
</gene>
<proteinExistence type="predicted"/>
<dbReference type="PANTHER" id="PTHR34236">
    <property type="entry name" value="DIMETHYL SULFOXIDE REDUCTASE TRANSCRIPTIONAL ACTIVATOR"/>
    <property type="match status" value="1"/>
</dbReference>
<evidence type="ECO:0000256" key="1">
    <source>
        <dbReference type="ARBA" id="ARBA00023015"/>
    </source>
</evidence>
<keyword evidence="2" id="KW-0804">Transcription</keyword>
<evidence type="ECO:0000259" key="4">
    <source>
        <dbReference type="Pfam" id="PF15915"/>
    </source>
</evidence>
<evidence type="ECO:0000256" key="2">
    <source>
        <dbReference type="ARBA" id="ARBA00023163"/>
    </source>
</evidence>
<reference evidence="5 6" key="1">
    <citation type="journal article" date="2014" name="PLoS Genet.">
        <title>Phylogenetically driven sequencing of extremely halophilic archaea reveals strategies for static and dynamic osmo-response.</title>
        <authorList>
            <person name="Becker E.A."/>
            <person name="Seitzer P.M."/>
            <person name="Tritt A."/>
            <person name="Larsen D."/>
            <person name="Krusor M."/>
            <person name="Yao A.I."/>
            <person name="Wu D."/>
            <person name="Madern D."/>
            <person name="Eisen J.A."/>
            <person name="Darling A.E."/>
            <person name="Facciotti M.T."/>
        </authorList>
    </citation>
    <scope>NUCLEOTIDE SEQUENCE [LARGE SCALE GENOMIC DNA]</scope>
    <source>
        <strain evidence="5 6">JCM 13552</strain>
    </source>
</reference>
<evidence type="ECO:0000259" key="3">
    <source>
        <dbReference type="Pfam" id="PF04967"/>
    </source>
</evidence>
<evidence type="ECO:0000313" key="6">
    <source>
        <dbReference type="Proteomes" id="UP000011680"/>
    </source>
</evidence>
<protein>
    <submittedName>
        <fullName evidence="5">DNA binding domain-containing protein</fullName>
    </submittedName>
</protein>
<dbReference type="InterPro" id="IPR031803">
    <property type="entry name" value="BAT_GAF/HTH-assoc"/>
</dbReference>
<comment type="caution">
    <text evidence="5">The sequence shown here is derived from an EMBL/GenBank/DDBJ whole genome shotgun (WGS) entry which is preliminary data.</text>
</comment>
<keyword evidence="1" id="KW-0805">Transcription regulation</keyword>
<accession>M0N4Y0</accession>
<name>M0N4Y0_9EURY</name>
<dbReference type="RefSeq" id="WP_007741031.1">
    <property type="nucleotide sequence ID" value="NZ_AOMF01000159.1"/>
</dbReference>
<dbReference type="PATRIC" id="fig|1227457.3.peg.2421"/>
<organism evidence="5 6">
    <name type="scientific">Halococcus thailandensis JCM 13552</name>
    <dbReference type="NCBI Taxonomy" id="1227457"/>
    <lineage>
        <taxon>Archaea</taxon>
        <taxon>Methanobacteriati</taxon>
        <taxon>Methanobacteriota</taxon>
        <taxon>Stenosarchaea group</taxon>
        <taxon>Halobacteria</taxon>
        <taxon>Halobacteriales</taxon>
        <taxon>Halococcaceae</taxon>
        <taxon>Halococcus</taxon>
    </lineage>
</organism>
<dbReference type="eggNOG" id="arCOG02276">
    <property type="taxonomic scope" value="Archaea"/>
</dbReference>
<dbReference type="Proteomes" id="UP000011680">
    <property type="component" value="Unassembled WGS sequence"/>
</dbReference>
<feature type="domain" description="HTH bat-type" evidence="3">
    <location>
        <begin position="156"/>
        <end position="207"/>
    </location>
</feature>
<dbReference type="Pfam" id="PF04967">
    <property type="entry name" value="HTH_10"/>
    <property type="match status" value="1"/>
</dbReference>
<keyword evidence="6" id="KW-1185">Reference proteome</keyword>
<sequence length="226" mass="25697">MSTIGELSVAAETFALGETIERVPEATFDVERVVAHDADRVMPFVWASAPDREALEDAFAADASVDNVERLSDLDGEWLYRMEWVARVQFVVHALLEEQATVLNAESERGRWQLRLLFPDRDSLSRTYDFCREHDIDIDVDAIYAMENERHARFGLTEEQAEALNAAFEHGYYEVPRDLSVADLADELDISHQALSERFRRAHGNLVESTLIVNDEETEPQATPDL</sequence>
<evidence type="ECO:0000313" key="5">
    <source>
        <dbReference type="EMBL" id="EMA52174.1"/>
    </source>
</evidence>
<dbReference type="EMBL" id="AOMF01000159">
    <property type="protein sequence ID" value="EMA52174.1"/>
    <property type="molecule type" value="Genomic_DNA"/>
</dbReference>
<feature type="domain" description="Bacterioopsin transcriptional activator GAF and HTH associated" evidence="4">
    <location>
        <begin position="9"/>
        <end position="143"/>
    </location>
</feature>
<dbReference type="AlphaFoldDB" id="M0N4Y0"/>
<dbReference type="PANTHER" id="PTHR34236:SF1">
    <property type="entry name" value="DIMETHYL SULFOXIDE REDUCTASE TRANSCRIPTIONAL ACTIVATOR"/>
    <property type="match status" value="1"/>
</dbReference>
<dbReference type="Pfam" id="PF15915">
    <property type="entry name" value="BAT"/>
    <property type="match status" value="1"/>
</dbReference>
<dbReference type="InterPro" id="IPR007050">
    <property type="entry name" value="HTH_bacterioopsin"/>
</dbReference>
<dbReference type="OrthoDB" id="156233at2157"/>